<evidence type="ECO:0000313" key="2">
    <source>
        <dbReference type="RefSeq" id="XP_028137345.1"/>
    </source>
</evidence>
<feature type="non-terminal residue" evidence="2">
    <location>
        <position position="208"/>
    </location>
</feature>
<feature type="transmembrane region" description="Helical" evidence="1">
    <location>
        <begin position="83"/>
        <end position="102"/>
    </location>
</feature>
<keyword evidence="1" id="KW-0812">Transmembrane</keyword>
<keyword evidence="1" id="KW-1133">Transmembrane helix</keyword>
<accession>A0A6P7FXR2</accession>
<proteinExistence type="predicted"/>
<reference evidence="2" key="1">
    <citation type="submission" date="2025-08" db="UniProtKB">
        <authorList>
            <consortium name="RefSeq"/>
        </authorList>
    </citation>
    <scope>IDENTIFICATION</scope>
    <source>
        <tissue evidence="2">Whole insect</tissue>
    </source>
</reference>
<sequence>MVNNNNFFNIKYDKAFDVYYRFLCTFWNILPQDTEEDLKRYKYLLPLSVFCKMATLIFFAGGTIFHLYIVKRDKIDVATSEDLSIIFSMIGILSVDLCFPFCSKGWTKIIQLLTDFSEFGKPPKIDELTVLGNKRAIGIIIFYFMCAVFYELVSILQAPGCYKDAEKKGLEVNCLTMFPLWLPFDISKMTQLIISLIQYVLLAITTMP</sequence>
<keyword evidence="1" id="KW-0472">Membrane</keyword>
<name>A0A6P7FXR2_DIAVI</name>
<dbReference type="InParanoid" id="A0A6P7FXR2"/>
<feature type="transmembrane region" description="Helical" evidence="1">
    <location>
        <begin position="49"/>
        <end position="71"/>
    </location>
</feature>
<protein>
    <submittedName>
        <fullName evidence="2">Uncharacterized protein LOC114331863</fullName>
    </submittedName>
</protein>
<dbReference type="AlphaFoldDB" id="A0A6P7FXR2"/>
<dbReference type="RefSeq" id="XP_028137345.1">
    <property type="nucleotide sequence ID" value="XM_028281544.1"/>
</dbReference>
<evidence type="ECO:0000256" key="1">
    <source>
        <dbReference type="SAM" id="Phobius"/>
    </source>
</evidence>
<gene>
    <name evidence="2" type="primary">LOC114331863</name>
</gene>
<feature type="transmembrane region" description="Helical" evidence="1">
    <location>
        <begin position="189"/>
        <end position="207"/>
    </location>
</feature>
<organism evidence="2">
    <name type="scientific">Diabrotica virgifera virgifera</name>
    <name type="common">western corn rootworm</name>
    <dbReference type="NCBI Taxonomy" id="50390"/>
    <lineage>
        <taxon>Eukaryota</taxon>
        <taxon>Metazoa</taxon>
        <taxon>Ecdysozoa</taxon>
        <taxon>Arthropoda</taxon>
        <taxon>Hexapoda</taxon>
        <taxon>Insecta</taxon>
        <taxon>Pterygota</taxon>
        <taxon>Neoptera</taxon>
        <taxon>Endopterygota</taxon>
        <taxon>Coleoptera</taxon>
        <taxon>Polyphaga</taxon>
        <taxon>Cucujiformia</taxon>
        <taxon>Chrysomeloidea</taxon>
        <taxon>Chrysomelidae</taxon>
        <taxon>Galerucinae</taxon>
        <taxon>Diabroticina</taxon>
        <taxon>Diabroticites</taxon>
        <taxon>Diabrotica</taxon>
    </lineage>
</organism>
<feature type="transmembrane region" description="Helical" evidence="1">
    <location>
        <begin position="136"/>
        <end position="156"/>
    </location>
</feature>